<dbReference type="AlphaFoldDB" id="A0A655ZL57"/>
<protein>
    <submittedName>
        <fullName evidence="1">Uncharacterized protein</fullName>
    </submittedName>
</protein>
<dbReference type="EMBL" id="CWQY01000047">
    <property type="protein sequence ID" value="CSD30380.1"/>
    <property type="molecule type" value="Genomic_DNA"/>
</dbReference>
<sequence length="68" mass="7911">MVSHFMISMVIDENATRFTVFFALYPSTNAGQTFVSRRKRCGVGQHRFQYLQGLNNRSILQSQRLRAQ</sequence>
<proteinExistence type="predicted"/>
<evidence type="ECO:0000313" key="2">
    <source>
        <dbReference type="Proteomes" id="UP000041770"/>
    </source>
</evidence>
<accession>A0A655ZL57</accession>
<evidence type="ECO:0000313" key="1">
    <source>
        <dbReference type="EMBL" id="CSD30380.1"/>
    </source>
</evidence>
<name>A0A655ZL57_VIBCL</name>
<dbReference type="Proteomes" id="UP000041770">
    <property type="component" value="Unassembled WGS sequence"/>
</dbReference>
<gene>
    <name evidence="1" type="ORF">ERS013200_03841</name>
</gene>
<reference evidence="1 2" key="1">
    <citation type="submission" date="2015-07" db="EMBL/GenBank/DDBJ databases">
        <authorList>
            <consortium name="Pathogen Informatics"/>
        </authorList>
    </citation>
    <scope>NUCLEOTIDE SEQUENCE [LARGE SCALE GENOMIC DNA]</scope>
    <source>
        <strain evidence="1 2">A316</strain>
    </source>
</reference>
<organism evidence="1 2">
    <name type="scientific">Vibrio cholerae</name>
    <dbReference type="NCBI Taxonomy" id="666"/>
    <lineage>
        <taxon>Bacteria</taxon>
        <taxon>Pseudomonadati</taxon>
        <taxon>Pseudomonadota</taxon>
        <taxon>Gammaproteobacteria</taxon>
        <taxon>Vibrionales</taxon>
        <taxon>Vibrionaceae</taxon>
        <taxon>Vibrio</taxon>
    </lineage>
</organism>